<evidence type="ECO:0000256" key="2">
    <source>
        <dbReference type="SAM" id="SignalP"/>
    </source>
</evidence>
<sequence>MKRNKLRRVTATALLLSFALPQCAQAAAPTVETDETVYINMDYYGAPTNTRIVKGVNLNGHTEFTDFGDYKDVYNMSTFDEPTLKEDSVYWKLNTDKNRFYYECIPNDTVNIQMPWNFDVSYKLNGVPVEADQCAGASGTIQMDIHAVPNTYASDYYKNNMMLVCATGIDMSKALSIDAPGAQIQSFGTYKLVMFMGLPGEENTFTVRIGSNDFESMGLIMFMTPATTSALDIMSSMRDIKDRLENSGDNLYTGVSSMLSTMQAVQGSLSSMSSGISGIDQVRKQLIKDRGTLDPRTDAALNALDELTGKSDSLIPELNSAKETLTALNATTSSILTTLEESGEDIPEYQKLLNDVKTSLGNLENLFDDLDDETDNSSWTIAQIRSASEDLSKELEALTKDLKSLSGSLDDLDLETPVSTELKNYVSAMTSSTAQSAGKDASQKKYLEIMSTITRDMSDEEKAEIEEKAKAEAAKAGEAAGAAAVQSSAAYNNAQALAALMTGIKSGSSAVTSDMQSMTKQLKSVTEEMSDLLNATNSLLKDLEDIADVFDEYKGLPQDFTAEGKKLTELANGSLDRVNKMLADIPALRESLDSLTKTATASIDKTTDLMSSTTKALSTSYDLMNTANSVLRSVRSQADASTQTTIDSLLDTLGKLSGSTASGQMQTATNSIHSAVKDAETDLEDDTNVLNIDTSADLESVTSSMNPSPSSLQFILRTEEISVDDDDDDGISDQDAADEGVFARICNIFKKLFTAITGVFASDD</sequence>
<keyword evidence="1" id="KW-0175">Coiled coil</keyword>
<dbReference type="Proteomes" id="UP000641741">
    <property type="component" value="Unassembled WGS sequence"/>
</dbReference>
<gene>
    <name evidence="3" type="ORF">H8S02_11330</name>
</gene>
<proteinExistence type="predicted"/>
<feature type="signal peptide" evidence="2">
    <location>
        <begin position="1"/>
        <end position="26"/>
    </location>
</feature>
<keyword evidence="4" id="KW-1185">Reference proteome</keyword>
<dbReference type="EMBL" id="JACOPK010000011">
    <property type="protein sequence ID" value="MBC5696523.1"/>
    <property type="molecule type" value="Genomic_DNA"/>
</dbReference>
<accession>A0ABR7GQC2</accession>
<dbReference type="Gene3D" id="1.10.287.1490">
    <property type="match status" value="1"/>
</dbReference>
<protein>
    <recommendedName>
        <fullName evidence="5">X-X-X-Leu-X-X-Gly heptad repeat-containing protein</fullName>
    </recommendedName>
</protein>
<feature type="chain" id="PRO_5046814587" description="X-X-X-Leu-X-X-Gly heptad repeat-containing protein" evidence="2">
    <location>
        <begin position="27"/>
        <end position="764"/>
    </location>
</feature>
<evidence type="ECO:0008006" key="5">
    <source>
        <dbReference type="Google" id="ProtNLM"/>
    </source>
</evidence>
<name>A0ABR7GQC2_9FIRM</name>
<feature type="coiled-coil region" evidence="1">
    <location>
        <begin position="353"/>
        <end position="415"/>
    </location>
</feature>
<reference evidence="3 4" key="1">
    <citation type="submission" date="2020-08" db="EMBL/GenBank/DDBJ databases">
        <title>Genome public.</title>
        <authorList>
            <person name="Liu C."/>
            <person name="Sun Q."/>
        </authorList>
    </citation>
    <scope>NUCLEOTIDE SEQUENCE [LARGE SCALE GENOMIC DNA]</scope>
    <source>
        <strain evidence="3 4">M2</strain>
    </source>
</reference>
<organism evidence="3 4">
    <name type="scientific">Agathobaculum hominis</name>
    <dbReference type="NCBI Taxonomy" id="2763014"/>
    <lineage>
        <taxon>Bacteria</taxon>
        <taxon>Bacillati</taxon>
        <taxon>Bacillota</taxon>
        <taxon>Clostridia</taxon>
        <taxon>Eubacteriales</taxon>
        <taxon>Butyricicoccaceae</taxon>
        <taxon>Agathobaculum</taxon>
    </lineage>
</organism>
<evidence type="ECO:0000313" key="4">
    <source>
        <dbReference type="Proteomes" id="UP000641741"/>
    </source>
</evidence>
<evidence type="ECO:0000256" key="1">
    <source>
        <dbReference type="SAM" id="Coils"/>
    </source>
</evidence>
<dbReference type="RefSeq" id="WP_186970602.1">
    <property type="nucleotide sequence ID" value="NZ_JACOPK010000011.1"/>
</dbReference>
<keyword evidence="2" id="KW-0732">Signal</keyword>
<comment type="caution">
    <text evidence="3">The sequence shown here is derived from an EMBL/GenBank/DDBJ whole genome shotgun (WGS) entry which is preliminary data.</text>
</comment>
<evidence type="ECO:0000313" key="3">
    <source>
        <dbReference type="EMBL" id="MBC5696523.1"/>
    </source>
</evidence>